<sequence>MTYGVESLRLTTWPGITTMNAMQTFTSSRWLLLVLGLFTILGAGSVRQVQAGNPPVQAPHPRLEDPRLAPRAARIVEQVALSYEAGMTPQARERDFLKKIALAKHLLGVTNLADLRQQSLALLSGSGETSWETLRCLRWPQGDRVGVVLSVPVWVPSQARRVPAFAGFEKKWQTVALCEPRPSCYVWFAGLLADINDKAKYRPERTLVEVNSRFAPLAGLFLEYIFREGWYDANKRVPILVLRAGEDTWAVSASQGPVTAECLSFPDKEGASLDAMVVKSHFGNMAELHHGRHVAISNHRLGLAMDVNDFNYKGVVDGNPNPVSFSLRQYNRDAMHRLDARNLPAWVYTGAKWLGLRIPQEWLYTSYSADWPHFDVGTKNNSERVAH</sequence>
<protein>
    <submittedName>
        <fullName evidence="1">Uncharacterized protein</fullName>
    </submittedName>
</protein>
<accession>A0A7V6A306</accession>
<name>A0A7V6A306_9BACT</name>
<dbReference type="SUPFAM" id="SSF55166">
    <property type="entry name" value="Hedgehog/DD-peptidase"/>
    <property type="match status" value="1"/>
</dbReference>
<dbReference type="InterPro" id="IPR009045">
    <property type="entry name" value="Zn_M74/Hedgehog-like"/>
</dbReference>
<reference evidence="1" key="1">
    <citation type="journal article" date="2020" name="mSystems">
        <title>Genome- and Community-Level Interaction Insights into Carbon Utilization and Element Cycling Functions of Hydrothermarchaeota in Hydrothermal Sediment.</title>
        <authorList>
            <person name="Zhou Z."/>
            <person name="Liu Y."/>
            <person name="Xu W."/>
            <person name="Pan J."/>
            <person name="Luo Z.H."/>
            <person name="Li M."/>
        </authorList>
    </citation>
    <scope>NUCLEOTIDE SEQUENCE [LARGE SCALE GENOMIC DNA]</scope>
    <source>
        <strain evidence="1">SpSt-767</strain>
    </source>
</reference>
<dbReference type="AlphaFoldDB" id="A0A7V6A306"/>
<comment type="caution">
    <text evidence="1">The sequence shown here is derived from an EMBL/GenBank/DDBJ whole genome shotgun (WGS) entry which is preliminary data.</text>
</comment>
<proteinExistence type="predicted"/>
<dbReference type="EMBL" id="DTGR01000103">
    <property type="protein sequence ID" value="HHS29312.1"/>
    <property type="molecule type" value="Genomic_DNA"/>
</dbReference>
<organism evidence="1">
    <name type="scientific">Desulfobacca acetoxidans</name>
    <dbReference type="NCBI Taxonomy" id="60893"/>
    <lineage>
        <taxon>Bacteria</taxon>
        <taxon>Pseudomonadati</taxon>
        <taxon>Thermodesulfobacteriota</taxon>
        <taxon>Desulfobaccia</taxon>
        <taxon>Desulfobaccales</taxon>
        <taxon>Desulfobaccaceae</taxon>
        <taxon>Desulfobacca</taxon>
    </lineage>
</organism>
<gene>
    <name evidence="1" type="ORF">ENV52_06385</name>
</gene>
<evidence type="ECO:0000313" key="1">
    <source>
        <dbReference type="EMBL" id="HHS29312.1"/>
    </source>
</evidence>